<sequence>MAVRNYTIGMAGHIDHGKTSLTKALTNVDTDRLKEEKERNISIELGYAPLKIDDELHVSIIDVPGHERFIRQMIAGVAGIDLVILVIAADEGVMPQTKEHLEILSFLGIEKGIIAISKIDRVDEELLELAEEDIRDNLKGTVFESAPFVLVDSLSKKGLEELKQQIKKELEHKEMRDARGPFRLPIDQVFSVQGQGTVVRGTVYEGIVEKGSSLQVLPQGIPVKVRQIQVHHEQTEVAKAGQRAALNLGGISKQEIARGDVLVSSEHFLVTDTLDITTKFVGDLASPVKQRAPIKLHTGTTEVMGTIVFFDRNEVVEEDDEVVCQLRLDHPIVCKRGDRFILRRPTPVETIGGGWIIDPKGSKYRFGEDTIKMLMQKKEGTPNERILSILKEKALMTFEALLKFSSMDKDDLTAILNEEKGNTVFELASGEYALYSDFEYIKNRIEEKLTEYHEEFSLRAGFNKAEIVHSFLNLYPKRLVEFVLEKLVEEGFLKKQEQYIQLATFSPHYPEKWSKRMEAVVIAIQKDEIEVQPFEQYMKNEKIPELYKDDFKYYLIQSRKAVAFDENHLLSIEAINKAANLLKSKTGEEFAVKDAKDILGLSRKYLIPLLELFDALNLTKRVEDKRKWV</sequence>
<proteinExistence type="predicted"/>
<dbReference type="InterPro" id="IPR015191">
    <property type="entry name" value="SelB_WHD4"/>
</dbReference>
<dbReference type="GO" id="GO:0003924">
    <property type="term" value="F:GTPase activity"/>
    <property type="evidence" value="ECO:0007669"/>
    <property type="project" value="InterPro"/>
</dbReference>
<dbReference type="InterPro" id="IPR036390">
    <property type="entry name" value="WH_DNA-bd_sf"/>
</dbReference>
<dbReference type="SUPFAM" id="SSF52540">
    <property type="entry name" value="P-loop containing nucleoside triphosphate hydrolases"/>
    <property type="match status" value="1"/>
</dbReference>
<dbReference type="EMBL" id="JJRY01000039">
    <property type="protein sequence ID" value="KEF35992.1"/>
    <property type="molecule type" value="Genomic_DNA"/>
</dbReference>
<dbReference type="NCBIfam" id="TIGR00475">
    <property type="entry name" value="selB"/>
    <property type="match status" value="1"/>
</dbReference>
<evidence type="ECO:0000256" key="5">
    <source>
        <dbReference type="ARBA" id="ARBA00022917"/>
    </source>
</evidence>
<dbReference type="GO" id="GO:0001514">
    <property type="term" value="P:selenocysteine incorporation"/>
    <property type="evidence" value="ECO:0007669"/>
    <property type="project" value="InterPro"/>
</dbReference>
<dbReference type="PROSITE" id="PS51722">
    <property type="entry name" value="G_TR_2"/>
    <property type="match status" value="1"/>
</dbReference>
<dbReference type="InterPro" id="IPR004535">
    <property type="entry name" value="Transl_elong_SelB"/>
</dbReference>
<dbReference type="GO" id="GO:0003723">
    <property type="term" value="F:RNA binding"/>
    <property type="evidence" value="ECO:0007669"/>
    <property type="project" value="InterPro"/>
</dbReference>
<dbReference type="AlphaFoldDB" id="A0A072NFJ5"/>
<dbReference type="InterPro" id="IPR009001">
    <property type="entry name" value="Transl_elong_EF1A/Init_IF2_C"/>
</dbReference>
<dbReference type="InterPro" id="IPR004161">
    <property type="entry name" value="EFTu-like_2"/>
</dbReference>
<evidence type="ECO:0000256" key="6">
    <source>
        <dbReference type="ARBA" id="ARBA00023134"/>
    </source>
</evidence>
<dbReference type="Pfam" id="PF09107">
    <property type="entry name" value="WHD_3rd_SelB"/>
    <property type="match status" value="1"/>
</dbReference>
<comment type="function">
    <text evidence="7">Translation factor necessary for the incorporation of selenocysteine into proteins. It probably replaces EF-Tu for the insertion of selenocysteine directed by the UGA codon. SelB binds GTP and GDP.</text>
</comment>
<accession>A0A072NFJ5</accession>
<dbReference type="GO" id="GO:0005525">
    <property type="term" value="F:GTP binding"/>
    <property type="evidence" value="ECO:0007669"/>
    <property type="project" value="UniProtKB-KW"/>
</dbReference>
<evidence type="ECO:0000256" key="8">
    <source>
        <dbReference type="ARBA" id="ARBA00031615"/>
    </source>
</evidence>
<dbReference type="InterPro" id="IPR050055">
    <property type="entry name" value="EF-Tu_GTPase"/>
</dbReference>
<evidence type="ECO:0000313" key="10">
    <source>
        <dbReference type="EMBL" id="KEF35992.1"/>
    </source>
</evidence>
<dbReference type="Gene3D" id="3.40.50.300">
    <property type="entry name" value="P-loop containing nucleotide triphosphate hydrolases"/>
    <property type="match status" value="1"/>
</dbReference>
<evidence type="ECO:0000256" key="3">
    <source>
        <dbReference type="ARBA" id="ARBA00022490"/>
    </source>
</evidence>
<evidence type="ECO:0000256" key="7">
    <source>
        <dbReference type="ARBA" id="ARBA00025526"/>
    </source>
</evidence>
<dbReference type="GO" id="GO:0003746">
    <property type="term" value="F:translation elongation factor activity"/>
    <property type="evidence" value="ECO:0007669"/>
    <property type="project" value="UniProtKB-KW"/>
</dbReference>
<dbReference type="InterPro" id="IPR015190">
    <property type="entry name" value="Elong_fac_SelB-wing-hlx_typ-2"/>
</dbReference>
<keyword evidence="10" id="KW-0251">Elongation factor</keyword>
<evidence type="ECO:0000256" key="4">
    <source>
        <dbReference type="ARBA" id="ARBA00022741"/>
    </source>
</evidence>
<dbReference type="Proteomes" id="UP000027936">
    <property type="component" value="Unassembled WGS sequence"/>
</dbReference>
<keyword evidence="4" id="KW-0547">Nucleotide-binding</keyword>
<name>A0A072NFJ5_SCHAZ</name>
<comment type="caution">
    <text evidence="10">The sequence shown here is derived from an EMBL/GenBank/DDBJ whole genome shotgun (WGS) entry which is preliminary data.</text>
</comment>
<evidence type="ECO:0000256" key="1">
    <source>
        <dbReference type="ARBA" id="ARBA00004496"/>
    </source>
</evidence>
<gene>
    <name evidence="10" type="ORF">M670_04842</name>
</gene>
<keyword evidence="3" id="KW-0963">Cytoplasm</keyword>
<dbReference type="CDD" id="cd03696">
    <property type="entry name" value="SelB_II"/>
    <property type="match status" value="1"/>
</dbReference>
<dbReference type="Gene3D" id="1.10.10.10">
    <property type="entry name" value="Winged helix-like DNA-binding domain superfamily/Winged helix DNA-binding domain"/>
    <property type="match status" value="1"/>
</dbReference>
<dbReference type="SUPFAM" id="SSF46785">
    <property type="entry name" value="Winged helix' DNA-binding domain"/>
    <property type="match status" value="2"/>
</dbReference>
<dbReference type="SUPFAM" id="SSF50465">
    <property type="entry name" value="EF-Tu/eEF-1alpha/eIF2-gamma C-terminal domain"/>
    <property type="match status" value="1"/>
</dbReference>
<evidence type="ECO:0000256" key="2">
    <source>
        <dbReference type="ARBA" id="ARBA00015953"/>
    </source>
</evidence>
<dbReference type="Pfam" id="PF25461">
    <property type="entry name" value="Beta-barrel_SelB"/>
    <property type="match status" value="1"/>
</dbReference>
<dbReference type="PATRIC" id="fig|1348973.3.peg.4713"/>
<dbReference type="Gene3D" id="2.40.30.10">
    <property type="entry name" value="Translation factors"/>
    <property type="match status" value="2"/>
</dbReference>
<dbReference type="InterPro" id="IPR000795">
    <property type="entry name" value="T_Tr_GTP-bd_dom"/>
</dbReference>
<dbReference type="CDD" id="cd15491">
    <property type="entry name" value="selB_III"/>
    <property type="match status" value="1"/>
</dbReference>
<dbReference type="InterPro" id="IPR027417">
    <property type="entry name" value="P-loop_NTPase"/>
</dbReference>
<dbReference type="Pfam" id="PF00009">
    <property type="entry name" value="GTP_EFTU"/>
    <property type="match status" value="1"/>
</dbReference>
<dbReference type="NCBIfam" id="TIGR00231">
    <property type="entry name" value="small_GTP"/>
    <property type="match status" value="1"/>
</dbReference>
<evidence type="ECO:0000259" key="9">
    <source>
        <dbReference type="PROSITE" id="PS51722"/>
    </source>
</evidence>
<dbReference type="FunFam" id="2.40.30.10:FF:000020">
    <property type="entry name" value="Translation elongation factor EF-1"/>
    <property type="match status" value="1"/>
</dbReference>
<organism evidence="10 11">
    <name type="scientific">Schinkia azotoformans MEV2011</name>
    <dbReference type="NCBI Taxonomy" id="1348973"/>
    <lineage>
        <taxon>Bacteria</taxon>
        <taxon>Bacillati</taxon>
        <taxon>Bacillota</taxon>
        <taxon>Bacilli</taxon>
        <taxon>Bacillales</taxon>
        <taxon>Bacillaceae</taxon>
        <taxon>Calidifontibacillus/Schinkia group</taxon>
        <taxon>Schinkia</taxon>
    </lineage>
</organism>
<dbReference type="PANTHER" id="PTHR43721:SF22">
    <property type="entry name" value="ELONGATION FACTOR TU, MITOCHONDRIAL"/>
    <property type="match status" value="1"/>
</dbReference>
<dbReference type="InterPro" id="IPR036388">
    <property type="entry name" value="WH-like_DNA-bd_sf"/>
</dbReference>
<dbReference type="PRINTS" id="PR00315">
    <property type="entry name" value="ELONGATNFCT"/>
</dbReference>
<protein>
    <recommendedName>
        <fullName evidence="2">Selenocysteine-specific elongation factor</fullName>
    </recommendedName>
    <alternativeName>
        <fullName evidence="8">SelB translation factor</fullName>
    </alternativeName>
</protein>
<dbReference type="CDD" id="cd04171">
    <property type="entry name" value="SelB"/>
    <property type="match status" value="1"/>
</dbReference>
<reference evidence="10 11" key="1">
    <citation type="submission" date="2014-04" db="EMBL/GenBank/DDBJ databases">
        <title>Draft genome sequence of Bacillus azotoformans MEV2011, a (co-) denitrifying strain unable to grow in the presence of oxygen.</title>
        <authorList>
            <person name="Nielsen M."/>
            <person name="Schreiber L."/>
            <person name="Finster K."/>
            <person name="Schramm A."/>
        </authorList>
    </citation>
    <scope>NUCLEOTIDE SEQUENCE [LARGE SCALE GENOMIC DNA]</scope>
    <source>
        <strain evidence="10 11">MEV2011</strain>
    </source>
</reference>
<dbReference type="InterPro" id="IPR057335">
    <property type="entry name" value="Beta-barrel_SelB"/>
</dbReference>
<dbReference type="OrthoDB" id="9804504at2"/>
<dbReference type="InterPro" id="IPR009000">
    <property type="entry name" value="Transl_B-barrel_sf"/>
</dbReference>
<dbReference type="Pfam" id="PF03144">
    <property type="entry name" value="GTP_EFTU_D2"/>
    <property type="match status" value="1"/>
</dbReference>
<dbReference type="Gene3D" id="1.10.10.2770">
    <property type="match status" value="1"/>
</dbReference>
<dbReference type="GO" id="GO:0005829">
    <property type="term" value="C:cytosol"/>
    <property type="evidence" value="ECO:0007669"/>
    <property type="project" value="TreeGrafter"/>
</dbReference>
<feature type="domain" description="Tr-type G" evidence="9">
    <location>
        <begin position="3"/>
        <end position="176"/>
    </location>
</feature>
<dbReference type="InterPro" id="IPR005225">
    <property type="entry name" value="Small_GTP-bd"/>
</dbReference>
<dbReference type="SUPFAM" id="SSF50447">
    <property type="entry name" value="Translation proteins"/>
    <property type="match status" value="1"/>
</dbReference>
<evidence type="ECO:0000313" key="11">
    <source>
        <dbReference type="Proteomes" id="UP000027936"/>
    </source>
</evidence>
<dbReference type="PANTHER" id="PTHR43721">
    <property type="entry name" value="ELONGATION FACTOR TU-RELATED"/>
    <property type="match status" value="1"/>
</dbReference>
<dbReference type="RefSeq" id="WP_081847393.1">
    <property type="nucleotide sequence ID" value="NZ_JJRY01000039.1"/>
</dbReference>
<dbReference type="Pfam" id="PF09106">
    <property type="entry name" value="WHD_2nd_SelB"/>
    <property type="match status" value="1"/>
</dbReference>
<keyword evidence="6" id="KW-0342">GTP-binding</keyword>
<keyword evidence="5" id="KW-0648">Protein biosynthesis</keyword>
<comment type="subcellular location">
    <subcellularLocation>
        <location evidence="1">Cytoplasm</location>
    </subcellularLocation>
</comment>